<comment type="caution">
    <text evidence="2">The sequence shown here is derived from an EMBL/GenBank/DDBJ whole genome shotgun (WGS) entry which is preliminary data.</text>
</comment>
<dbReference type="Pfam" id="PF25019">
    <property type="entry name" value="LRR_R13L1-DRL21"/>
    <property type="match status" value="1"/>
</dbReference>
<keyword evidence="3" id="KW-1185">Reference proteome</keyword>
<dbReference type="AlphaFoldDB" id="A0A834TJ13"/>
<dbReference type="PANTHER" id="PTHR47186:SF3">
    <property type="entry name" value="OS09G0267800 PROTEIN"/>
    <property type="match status" value="1"/>
</dbReference>
<dbReference type="OrthoDB" id="773208at2759"/>
<feature type="domain" description="R13L1/DRL21-like LRR repeat region" evidence="1">
    <location>
        <begin position="122"/>
        <end position="244"/>
    </location>
</feature>
<dbReference type="InterPro" id="IPR032675">
    <property type="entry name" value="LRR_dom_sf"/>
</dbReference>
<dbReference type="Gene3D" id="3.80.10.10">
    <property type="entry name" value="Ribonuclease Inhibitor"/>
    <property type="match status" value="1"/>
</dbReference>
<protein>
    <submittedName>
        <fullName evidence="2">Putative disease resistance RPP13-like protein 1</fullName>
    </submittedName>
</protein>
<evidence type="ECO:0000259" key="1">
    <source>
        <dbReference type="Pfam" id="PF25019"/>
    </source>
</evidence>
<accession>A0A834TJ13</accession>
<evidence type="ECO:0000313" key="3">
    <source>
        <dbReference type="Proteomes" id="UP000634136"/>
    </source>
</evidence>
<dbReference type="Proteomes" id="UP000634136">
    <property type="component" value="Unassembled WGS sequence"/>
</dbReference>
<dbReference type="SUPFAM" id="SSF52058">
    <property type="entry name" value="L domain-like"/>
    <property type="match status" value="1"/>
</dbReference>
<dbReference type="InterPro" id="IPR056789">
    <property type="entry name" value="LRR_R13L1-DRL21"/>
</dbReference>
<name>A0A834TJ13_9FABA</name>
<dbReference type="PANTHER" id="PTHR47186">
    <property type="entry name" value="LEUCINE-RICH REPEAT-CONTAINING PROTEIN 57"/>
    <property type="match status" value="1"/>
</dbReference>
<organism evidence="2 3">
    <name type="scientific">Senna tora</name>
    <dbReference type="NCBI Taxonomy" id="362788"/>
    <lineage>
        <taxon>Eukaryota</taxon>
        <taxon>Viridiplantae</taxon>
        <taxon>Streptophyta</taxon>
        <taxon>Embryophyta</taxon>
        <taxon>Tracheophyta</taxon>
        <taxon>Spermatophyta</taxon>
        <taxon>Magnoliopsida</taxon>
        <taxon>eudicotyledons</taxon>
        <taxon>Gunneridae</taxon>
        <taxon>Pentapetalae</taxon>
        <taxon>rosids</taxon>
        <taxon>fabids</taxon>
        <taxon>Fabales</taxon>
        <taxon>Fabaceae</taxon>
        <taxon>Caesalpinioideae</taxon>
        <taxon>Cassia clade</taxon>
        <taxon>Senna</taxon>
    </lineage>
</organism>
<evidence type="ECO:0000313" key="2">
    <source>
        <dbReference type="EMBL" id="KAF7821801.1"/>
    </source>
</evidence>
<reference evidence="2" key="1">
    <citation type="submission" date="2020-09" db="EMBL/GenBank/DDBJ databases">
        <title>Genome-Enabled Discovery of Anthraquinone Biosynthesis in Senna tora.</title>
        <authorList>
            <person name="Kang S.-H."/>
            <person name="Pandey R.P."/>
            <person name="Lee C.-M."/>
            <person name="Sim J.-S."/>
            <person name="Jeong J.-T."/>
            <person name="Choi B.-S."/>
            <person name="Jung M."/>
            <person name="Ginzburg D."/>
            <person name="Zhao K."/>
            <person name="Won S.Y."/>
            <person name="Oh T.-J."/>
            <person name="Yu Y."/>
            <person name="Kim N.-H."/>
            <person name="Lee O.R."/>
            <person name="Lee T.-H."/>
            <person name="Bashyal P."/>
            <person name="Kim T.-S."/>
            <person name="Lee W.-H."/>
            <person name="Kawkins C."/>
            <person name="Kim C.-K."/>
            <person name="Kim J.S."/>
            <person name="Ahn B.O."/>
            <person name="Rhee S.Y."/>
            <person name="Sohng J.K."/>
        </authorList>
    </citation>
    <scope>NUCLEOTIDE SEQUENCE</scope>
    <source>
        <tissue evidence="2">Leaf</tissue>
    </source>
</reference>
<gene>
    <name evidence="2" type="ORF">G2W53_027256</name>
</gene>
<sequence>MPYHFFLNLPYLRVLNLSRAEIIELPKSIGTLKHLRHLNLSHAKIRVLPDSMIRLYGLETLKLKGCIYLRKIPSYISELTNLRHLEFEISPFPNFFPRGLGKLTKLQTLSAFVVSEEDGKRIGELQNMSFLHGSICITNLENVVNAKDTIMAELDKKLYLDKLELQWTEFNVGLGEQVFAGLRPHYTIKELTVNGYGGLMFPSWLGDPSFSRLESIYLQNCYHCMCPPELDKLPVLKTLHFHGMHDLKFFSFSSGFPSLQTLALKKMLNLQGFDPVPEVGVMPKLGHFIIEDCPNLCSLPQLLCFSYLEKLEIRGVLSFKTFQKNIYQLRHL</sequence>
<dbReference type="EMBL" id="JAAIUW010000008">
    <property type="protein sequence ID" value="KAF7821801.1"/>
    <property type="molecule type" value="Genomic_DNA"/>
</dbReference>
<proteinExistence type="predicted"/>